<proteinExistence type="inferred from homology"/>
<comment type="similarity">
    <text evidence="1 3">Belongs to the short-chain dehydrogenases/reductases (SDR) family.</text>
</comment>
<keyword evidence="2" id="KW-0560">Oxidoreductase</keyword>
<accession>A0A6P1SWS8</accession>
<dbReference type="SUPFAM" id="SSF51735">
    <property type="entry name" value="NAD(P)-binding Rossmann-fold domains"/>
    <property type="match status" value="1"/>
</dbReference>
<evidence type="ECO:0000256" key="3">
    <source>
        <dbReference type="RuleBase" id="RU000363"/>
    </source>
</evidence>
<dbReference type="Proteomes" id="UP000464495">
    <property type="component" value="Chromosome"/>
</dbReference>
<dbReference type="PROSITE" id="PS00061">
    <property type="entry name" value="ADH_SHORT"/>
    <property type="match status" value="1"/>
</dbReference>
<dbReference type="RefSeq" id="WP_161860547.1">
    <property type="nucleotide sequence ID" value="NZ_CP046620.1"/>
</dbReference>
<evidence type="ECO:0000313" key="4">
    <source>
        <dbReference type="EMBL" id="QHQ33975.1"/>
    </source>
</evidence>
<keyword evidence="5" id="KW-1185">Reference proteome</keyword>
<evidence type="ECO:0000313" key="5">
    <source>
        <dbReference type="Proteomes" id="UP000464495"/>
    </source>
</evidence>
<dbReference type="CDD" id="cd05374">
    <property type="entry name" value="17beta-HSD-like_SDR_c"/>
    <property type="match status" value="1"/>
</dbReference>
<organism evidence="4 5">
    <name type="scientific">Algicella marina</name>
    <dbReference type="NCBI Taxonomy" id="2683284"/>
    <lineage>
        <taxon>Bacteria</taxon>
        <taxon>Pseudomonadati</taxon>
        <taxon>Pseudomonadota</taxon>
        <taxon>Alphaproteobacteria</taxon>
        <taxon>Rhodobacterales</taxon>
        <taxon>Paracoccaceae</taxon>
        <taxon>Algicella</taxon>
    </lineage>
</organism>
<dbReference type="PANTHER" id="PTHR43976">
    <property type="entry name" value="SHORT CHAIN DEHYDROGENASE"/>
    <property type="match status" value="1"/>
</dbReference>
<dbReference type="KEGG" id="amaq:GO499_01645"/>
<protein>
    <submittedName>
        <fullName evidence="4">SDR family NAD(P)-dependent oxidoreductase</fullName>
    </submittedName>
</protein>
<name>A0A6P1SWS8_9RHOB</name>
<dbReference type="PRINTS" id="PR00081">
    <property type="entry name" value="GDHRDH"/>
</dbReference>
<dbReference type="InterPro" id="IPR051911">
    <property type="entry name" value="SDR_oxidoreductase"/>
</dbReference>
<sequence length="249" mass="26156">MQTVMITGCSSGFGLETARHFLDQGYAVIATMRNPDASLLPASEHLRILPLDVTEADSIASAVSAAGPVDALVNNAGIGWLAPFEATPEAIVRDVFETNTFGLMAMIRAVLPGMRARGTGVIVNVTSSVTMKPLPLLPVYTASKAAVNAFTECLALELAPLGIRSRIVLPGRAPDTSFASNAMSRMGIADPAPADYQPFIDGVMAAFMAEATEEMTEPDHVVQAIWRAVTDPDCPLHLPAGHDAEALAA</sequence>
<reference evidence="4 5" key="1">
    <citation type="submission" date="2019-12" db="EMBL/GenBank/DDBJ databases">
        <title>Complete genome sequence of Algicella marina strain 9Alg 56(T) isolated from the red alga Tichocarpus crinitus.</title>
        <authorList>
            <person name="Kim S.-G."/>
            <person name="Nedashkovskaya O.I."/>
        </authorList>
    </citation>
    <scope>NUCLEOTIDE SEQUENCE [LARGE SCALE GENOMIC DNA]</scope>
    <source>
        <strain evidence="4 5">9Alg 56</strain>
    </source>
</reference>
<dbReference type="Pfam" id="PF00106">
    <property type="entry name" value="adh_short"/>
    <property type="match status" value="1"/>
</dbReference>
<dbReference type="InterPro" id="IPR002347">
    <property type="entry name" value="SDR_fam"/>
</dbReference>
<dbReference type="AlphaFoldDB" id="A0A6P1SWS8"/>
<gene>
    <name evidence="4" type="ORF">GO499_01645</name>
</gene>
<dbReference type="InterPro" id="IPR036291">
    <property type="entry name" value="NAD(P)-bd_dom_sf"/>
</dbReference>
<dbReference type="EMBL" id="CP046620">
    <property type="protein sequence ID" value="QHQ33975.1"/>
    <property type="molecule type" value="Genomic_DNA"/>
</dbReference>
<dbReference type="PANTHER" id="PTHR43976:SF16">
    <property type="entry name" value="SHORT-CHAIN DEHYDROGENASE_REDUCTASE FAMILY PROTEIN"/>
    <property type="match status" value="1"/>
</dbReference>
<dbReference type="InterPro" id="IPR020904">
    <property type="entry name" value="Sc_DH/Rdtase_CS"/>
</dbReference>
<dbReference type="PRINTS" id="PR00080">
    <property type="entry name" value="SDRFAMILY"/>
</dbReference>
<dbReference type="GO" id="GO:0016491">
    <property type="term" value="F:oxidoreductase activity"/>
    <property type="evidence" value="ECO:0007669"/>
    <property type="project" value="UniProtKB-KW"/>
</dbReference>
<evidence type="ECO:0000256" key="2">
    <source>
        <dbReference type="ARBA" id="ARBA00023002"/>
    </source>
</evidence>
<evidence type="ECO:0000256" key="1">
    <source>
        <dbReference type="ARBA" id="ARBA00006484"/>
    </source>
</evidence>
<dbReference type="Gene3D" id="3.40.50.720">
    <property type="entry name" value="NAD(P)-binding Rossmann-like Domain"/>
    <property type="match status" value="1"/>
</dbReference>